<evidence type="ECO:0000313" key="3">
    <source>
        <dbReference type="EMBL" id="OAA36887.1"/>
    </source>
</evidence>
<accession>A0A166YGQ5</accession>
<dbReference type="OrthoDB" id="4936377at2759"/>
<comment type="caution">
    <text evidence="3">The sequence shown here is derived from an EMBL/GenBank/DDBJ whole genome shotgun (WGS) entry which is preliminary data.</text>
</comment>
<dbReference type="Pfam" id="PF13391">
    <property type="entry name" value="HNH_2"/>
    <property type="match status" value="1"/>
</dbReference>
<proteinExistence type="predicted"/>
<dbReference type="OMA" id="HIWLEAV"/>
<evidence type="ECO:0000256" key="1">
    <source>
        <dbReference type="SAM" id="MobiDB-lite"/>
    </source>
</evidence>
<dbReference type="InterPro" id="IPR003615">
    <property type="entry name" value="HNH_nuc"/>
</dbReference>
<feature type="domain" description="HNH nuclease" evidence="2">
    <location>
        <begin position="200"/>
        <end position="266"/>
    </location>
</feature>
<reference evidence="3 4" key="1">
    <citation type="journal article" date="2016" name="Genome Biol. Evol.">
        <title>Divergent and convergent evolution of fungal pathogenicity.</title>
        <authorList>
            <person name="Shang Y."/>
            <person name="Xiao G."/>
            <person name="Zheng P."/>
            <person name="Cen K."/>
            <person name="Zhan S."/>
            <person name="Wang C."/>
        </authorList>
    </citation>
    <scope>NUCLEOTIDE SEQUENCE [LARGE SCALE GENOMIC DNA]</scope>
    <source>
        <strain evidence="3 4">RCEF 4871</strain>
    </source>
</reference>
<dbReference type="AlphaFoldDB" id="A0A166YGQ5"/>
<name>A0A166YGQ5_METRR</name>
<evidence type="ECO:0000313" key="4">
    <source>
        <dbReference type="Proteomes" id="UP000243498"/>
    </source>
</evidence>
<feature type="compositionally biased region" description="Polar residues" evidence="1">
    <location>
        <begin position="11"/>
        <end position="20"/>
    </location>
</feature>
<dbReference type="STRING" id="1081105.A0A166YGQ5"/>
<sequence length="369" mass="42192">MAAPHHHHQDSLQQFLNLSSSPPLADNVRNQADDRFHQIVEYFSNRDPDSKSKFNRPKLVELVYRYAISQKSKENVLRAFFRAMELPMEGGLINFSNEKTLLLRLIGFADHLVNNFFMPLRAATAKTPQPTPHYRSATLRSSSRDFVGTLERLSTLRGDCLIRDRHRCIISRAFDITKASERETPEGQILDDDGKLVKDDNVNYLEVAHILPHSLNDSQKTALEILNMFDNNITHLINSVEIDRPCNALTLTLSLHRAFGNFDVYFTPIPNRTHTYEIKTFLRTSFHRVLPVTRELYLTTDRNIEPPSPRLLALHCAITHILHLSGAAGYIDKIIRSMDEQIARCDGSTELGQLVQLRMNRWVAGGKNL</sequence>
<protein>
    <recommendedName>
        <fullName evidence="2">HNH nuclease domain-containing protein</fullName>
    </recommendedName>
</protein>
<gene>
    <name evidence="3" type="ORF">NOR_07407</name>
</gene>
<keyword evidence="4" id="KW-1185">Reference proteome</keyword>
<organism evidence="3 4">
    <name type="scientific">Metarhizium rileyi (strain RCEF 4871)</name>
    <name type="common">Nomuraea rileyi</name>
    <dbReference type="NCBI Taxonomy" id="1649241"/>
    <lineage>
        <taxon>Eukaryota</taxon>
        <taxon>Fungi</taxon>
        <taxon>Dikarya</taxon>
        <taxon>Ascomycota</taxon>
        <taxon>Pezizomycotina</taxon>
        <taxon>Sordariomycetes</taxon>
        <taxon>Hypocreomycetidae</taxon>
        <taxon>Hypocreales</taxon>
        <taxon>Clavicipitaceae</taxon>
        <taxon>Metarhizium</taxon>
    </lineage>
</organism>
<evidence type="ECO:0000259" key="2">
    <source>
        <dbReference type="Pfam" id="PF13391"/>
    </source>
</evidence>
<dbReference type="Proteomes" id="UP000243498">
    <property type="component" value="Unassembled WGS sequence"/>
</dbReference>
<dbReference type="EMBL" id="AZHC01000033">
    <property type="protein sequence ID" value="OAA36887.1"/>
    <property type="molecule type" value="Genomic_DNA"/>
</dbReference>
<feature type="region of interest" description="Disordered" evidence="1">
    <location>
        <begin position="1"/>
        <end position="20"/>
    </location>
</feature>